<name>G9PEA7_9ACTO</name>
<accession>G9PEA7</accession>
<sequence>MEYIAYGPPDLEANVTALNTTETQVLRCNTLDSVCFTSVLGKRVPNYLLTTCAQRALLLSPKLPKYTYIFGASAWWVYTGENPPQRLQVCANLARSSWRSVDMVRRQLPASQYIQIASVPCICLEHAALEMALHAGRAQGHEVILTACRHGANRSRLLTAFNYLRGRSRNGWLEQLINELLPAVISTRTLGTGSAAGRIDTVNLAHDR</sequence>
<evidence type="ECO:0000313" key="2">
    <source>
        <dbReference type="Proteomes" id="UP000003822"/>
    </source>
</evidence>
<organism evidence="1 2">
    <name type="scientific">Actinomyces graevenitzii C83</name>
    <dbReference type="NCBI Taxonomy" id="435830"/>
    <lineage>
        <taxon>Bacteria</taxon>
        <taxon>Bacillati</taxon>
        <taxon>Actinomycetota</taxon>
        <taxon>Actinomycetes</taxon>
        <taxon>Actinomycetales</taxon>
        <taxon>Actinomycetaceae</taxon>
        <taxon>Actinomyces</taxon>
    </lineage>
</organism>
<protein>
    <submittedName>
        <fullName evidence="1">Uncharacterized protein</fullName>
    </submittedName>
</protein>
<comment type="caution">
    <text evidence="1">The sequence shown here is derived from an EMBL/GenBank/DDBJ whole genome shotgun (WGS) entry which is preliminary data.</text>
</comment>
<keyword evidence="2" id="KW-1185">Reference proteome</keyword>
<dbReference type="EMBL" id="ACRN01000002">
    <property type="protein sequence ID" value="EHM89087.1"/>
    <property type="molecule type" value="Genomic_DNA"/>
</dbReference>
<gene>
    <name evidence="1" type="ORF">HMPREF0045_00500</name>
</gene>
<dbReference type="AlphaFoldDB" id="G9PEA7"/>
<dbReference type="HOGENOM" id="CLU_1318646_0_0_11"/>
<dbReference type="eggNOG" id="ENOG5033J1V">
    <property type="taxonomic scope" value="Bacteria"/>
</dbReference>
<dbReference type="Proteomes" id="UP000003822">
    <property type="component" value="Unassembled WGS sequence"/>
</dbReference>
<evidence type="ECO:0000313" key="1">
    <source>
        <dbReference type="EMBL" id="EHM89087.1"/>
    </source>
</evidence>
<reference evidence="1 2" key="1">
    <citation type="submission" date="2011-10" db="EMBL/GenBank/DDBJ databases">
        <title>The Genome Sequence of Actinomyces graevenitzii C83.</title>
        <authorList>
            <consortium name="The Broad Institute Genome Sequencing Platform"/>
            <consortium name="The Broad Institute Genome Sequencing Center for Infectious Disease"/>
            <person name="Earl A."/>
            <person name="Ward D."/>
            <person name="Feldgarden M."/>
            <person name="Gevers D."/>
            <person name="Sibley C.D."/>
            <person name="Field T.R."/>
            <person name="Grinwis M."/>
            <person name="Eshaghurshan C.S."/>
            <person name="Surette M.G."/>
            <person name="Young S.K."/>
            <person name="Zeng Q."/>
            <person name="Gargeya S."/>
            <person name="Fitzgerald M."/>
            <person name="Haas B."/>
            <person name="Abouelleil A."/>
            <person name="Alvarado L."/>
            <person name="Arachchi H.M."/>
            <person name="Berlin A."/>
            <person name="Brown A."/>
            <person name="Chapman S.B."/>
            <person name="Chen Z."/>
            <person name="Dunbar C."/>
            <person name="Freedman E."/>
            <person name="Gearin G."/>
            <person name="Goldberg J."/>
            <person name="Griggs A."/>
            <person name="Gujja S."/>
            <person name="Heiman D."/>
            <person name="Howarth C."/>
            <person name="Larson L."/>
            <person name="Lui A."/>
            <person name="MacDonald P.J.P."/>
            <person name="Montmayeur A."/>
            <person name="Murphy C."/>
            <person name="Neiman D."/>
            <person name="Pearson M."/>
            <person name="Priest M."/>
            <person name="Roberts A."/>
            <person name="Saif S."/>
            <person name="Shea T."/>
            <person name="Shenoy N."/>
            <person name="Sisk P."/>
            <person name="Stolte C."/>
            <person name="Sykes S."/>
            <person name="Wortman J."/>
            <person name="Nusbaum C."/>
            <person name="Birren B."/>
        </authorList>
    </citation>
    <scope>NUCLEOTIDE SEQUENCE [LARGE SCALE GENOMIC DNA]</scope>
    <source>
        <strain evidence="1 2">C83</strain>
    </source>
</reference>
<proteinExistence type="predicted"/>